<sequence length="160" mass="16028">MLLALLLPAGPGTPTAHAAPAALSALAAPATPDAPTAPTAPPAPPAPLTTPSPTASAPYYGTGSLAGSRAGEGRLRPGRAEPVAVPDPAVWRPLPPPPREVRRPERPRATTPVEPGSADAPRERAAEGPAFPGLRVLPLGGGMVLIGLGLGFLGLRLRRG</sequence>
<keyword evidence="2" id="KW-1133">Transmembrane helix</keyword>
<dbReference type="STRING" id="67267.GCA_000716675_07650"/>
<evidence type="ECO:0000313" key="5">
    <source>
        <dbReference type="Proteomes" id="UP000195880"/>
    </source>
</evidence>
<feature type="signal peptide" evidence="3">
    <location>
        <begin position="1"/>
        <end position="18"/>
    </location>
</feature>
<feature type="compositionally biased region" description="Pro residues" evidence="1">
    <location>
        <begin position="38"/>
        <end position="50"/>
    </location>
</feature>
<feature type="chain" id="PRO_5012464364" evidence="3">
    <location>
        <begin position="19"/>
        <end position="160"/>
    </location>
</feature>
<organism evidence="4 5">
    <name type="scientific">Streptomyces alboflavus</name>
    <dbReference type="NCBI Taxonomy" id="67267"/>
    <lineage>
        <taxon>Bacteria</taxon>
        <taxon>Bacillati</taxon>
        <taxon>Actinomycetota</taxon>
        <taxon>Actinomycetes</taxon>
        <taxon>Kitasatosporales</taxon>
        <taxon>Streptomycetaceae</taxon>
        <taxon>Streptomyces</taxon>
    </lineage>
</organism>
<feature type="compositionally biased region" description="Basic and acidic residues" evidence="1">
    <location>
        <begin position="99"/>
        <end position="108"/>
    </location>
</feature>
<keyword evidence="5" id="KW-1185">Reference proteome</keyword>
<dbReference type="Proteomes" id="UP000195880">
    <property type="component" value="Chromosome"/>
</dbReference>
<name>A0A1Z1WEW6_9ACTN</name>
<feature type="transmembrane region" description="Helical" evidence="2">
    <location>
        <begin position="136"/>
        <end position="155"/>
    </location>
</feature>
<reference evidence="4 5" key="1">
    <citation type="submission" date="2017-05" db="EMBL/GenBank/DDBJ databases">
        <title>Streptomyces alboflavus Genome sequencing and assembly.</title>
        <authorList>
            <person name="Wang Y."/>
            <person name="Du B."/>
            <person name="Ding Y."/>
            <person name="Liu H."/>
            <person name="Hou Q."/>
            <person name="Liu K."/>
            <person name="Wang C."/>
            <person name="Yao L."/>
        </authorList>
    </citation>
    <scope>NUCLEOTIDE SEQUENCE [LARGE SCALE GENOMIC DNA]</scope>
    <source>
        <strain evidence="4 5">MDJK44</strain>
    </source>
</reference>
<evidence type="ECO:0000256" key="3">
    <source>
        <dbReference type="SAM" id="SignalP"/>
    </source>
</evidence>
<dbReference type="KEGG" id="salf:SMD44_04463"/>
<feature type="region of interest" description="Disordered" evidence="1">
    <location>
        <begin position="29"/>
        <end position="125"/>
    </location>
</feature>
<keyword evidence="2" id="KW-0472">Membrane</keyword>
<accession>A0A1Z1WEW6</accession>
<keyword evidence="3" id="KW-0732">Signal</keyword>
<gene>
    <name evidence="4" type="ORF">SMD44_04463</name>
</gene>
<protein>
    <submittedName>
        <fullName evidence="4">Uncharacterized protein</fullName>
    </submittedName>
</protein>
<dbReference type="AlphaFoldDB" id="A0A1Z1WEW6"/>
<evidence type="ECO:0000313" key="4">
    <source>
        <dbReference type="EMBL" id="ARX85005.1"/>
    </source>
</evidence>
<keyword evidence="2" id="KW-0812">Transmembrane</keyword>
<evidence type="ECO:0000256" key="1">
    <source>
        <dbReference type="SAM" id="MobiDB-lite"/>
    </source>
</evidence>
<proteinExistence type="predicted"/>
<evidence type="ECO:0000256" key="2">
    <source>
        <dbReference type="SAM" id="Phobius"/>
    </source>
</evidence>
<dbReference type="EMBL" id="CP021748">
    <property type="protein sequence ID" value="ARX85005.1"/>
    <property type="molecule type" value="Genomic_DNA"/>
</dbReference>